<reference evidence="1" key="1">
    <citation type="submission" date="2018-11" db="EMBL/GenBank/DDBJ databases">
        <authorList>
            <consortium name="Genoscope - CEA"/>
            <person name="William W."/>
        </authorList>
    </citation>
    <scope>NUCLEOTIDE SEQUENCE</scope>
</reference>
<name>A0A3P6EVF7_BRAOL</name>
<evidence type="ECO:0000313" key="1">
    <source>
        <dbReference type="EMBL" id="VDD35169.1"/>
    </source>
</evidence>
<organism evidence="1">
    <name type="scientific">Brassica oleracea</name>
    <name type="common">Wild cabbage</name>
    <dbReference type="NCBI Taxonomy" id="3712"/>
    <lineage>
        <taxon>Eukaryota</taxon>
        <taxon>Viridiplantae</taxon>
        <taxon>Streptophyta</taxon>
        <taxon>Embryophyta</taxon>
        <taxon>Tracheophyta</taxon>
        <taxon>Spermatophyta</taxon>
        <taxon>Magnoliopsida</taxon>
        <taxon>eudicotyledons</taxon>
        <taxon>Gunneridae</taxon>
        <taxon>Pentapetalae</taxon>
        <taxon>rosids</taxon>
        <taxon>malvids</taxon>
        <taxon>Brassicales</taxon>
        <taxon>Brassicaceae</taxon>
        <taxon>Brassiceae</taxon>
        <taxon>Brassica</taxon>
    </lineage>
</organism>
<dbReference type="AlphaFoldDB" id="A0A3P6EVF7"/>
<dbReference type="EMBL" id="LR031876">
    <property type="protein sequence ID" value="VDD35169.1"/>
    <property type="molecule type" value="Genomic_DNA"/>
</dbReference>
<sequence length="68" mass="7489">MFLLRILVWLKKGTEEPKSIVPSGGSRNASFQEEEVFTKNRVSFVVFHVVQLLLLAAGGLCGLPDPFA</sequence>
<accession>A0A3P6EVF7</accession>
<proteinExistence type="predicted"/>
<protein>
    <submittedName>
        <fullName evidence="1">Uncharacterized protein</fullName>
    </submittedName>
</protein>
<gene>
    <name evidence="1" type="ORF">BOLC7T40729H</name>
</gene>